<reference evidence="2" key="1">
    <citation type="journal article" date="2023" name="bioRxiv">
        <title>Improved chromosome-level genome assembly for marigold (Tagetes erecta).</title>
        <authorList>
            <person name="Jiang F."/>
            <person name="Yuan L."/>
            <person name="Wang S."/>
            <person name="Wang H."/>
            <person name="Xu D."/>
            <person name="Wang A."/>
            <person name="Fan W."/>
        </authorList>
    </citation>
    <scope>NUCLEOTIDE SEQUENCE</scope>
    <source>
        <strain evidence="2">WSJ</strain>
        <tissue evidence="2">Leaf</tissue>
    </source>
</reference>
<dbReference type="AlphaFoldDB" id="A0AAD8NUP7"/>
<comment type="caution">
    <text evidence="2">The sequence shown here is derived from an EMBL/GenBank/DDBJ whole genome shotgun (WGS) entry which is preliminary data.</text>
</comment>
<evidence type="ECO:0000313" key="3">
    <source>
        <dbReference type="Proteomes" id="UP001229421"/>
    </source>
</evidence>
<proteinExistence type="predicted"/>
<protein>
    <submittedName>
        <fullName evidence="2">Uncharacterized protein</fullName>
    </submittedName>
</protein>
<keyword evidence="3" id="KW-1185">Reference proteome</keyword>
<dbReference type="PANTHER" id="PTHR34835">
    <property type="entry name" value="OS07G0283600 PROTEIN-RELATED"/>
    <property type="match status" value="1"/>
</dbReference>
<name>A0AAD8NUP7_TARER</name>
<dbReference type="Proteomes" id="UP001229421">
    <property type="component" value="Unassembled WGS sequence"/>
</dbReference>
<gene>
    <name evidence="2" type="ORF">QVD17_24705</name>
</gene>
<accession>A0AAD8NUP7</accession>
<dbReference type="PANTHER" id="PTHR34835:SF90">
    <property type="entry name" value="AMINOTRANSFERASE-LIKE PLANT MOBILE DOMAIN-CONTAINING PROTEIN"/>
    <property type="match status" value="1"/>
</dbReference>
<sequence>MKKKNKSRVDLDFTKCKSSVKKKKKSVGKRKQTKVKDSNGKKAKRKLKALSSLYLRTTPRPLWQAVRNLSIPQQECVSRMGFHKLLQFKVDGIPAHLAHFVVDAFDPVEMVIKIEAGYISVTKEKIEDIFGLRNGGHEINTPGSKISDEYMIEWNNSYHANNVTATAILQNMYHSRDADLMFKINFLMLFYSTIVHCNKLGNCSMKSNVD</sequence>
<feature type="region of interest" description="Disordered" evidence="1">
    <location>
        <begin position="21"/>
        <end position="43"/>
    </location>
</feature>
<evidence type="ECO:0000256" key="1">
    <source>
        <dbReference type="SAM" id="MobiDB-lite"/>
    </source>
</evidence>
<organism evidence="2 3">
    <name type="scientific">Tagetes erecta</name>
    <name type="common">African marigold</name>
    <dbReference type="NCBI Taxonomy" id="13708"/>
    <lineage>
        <taxon>Eukaryota</taxon>
        <taxon>Viridiplantae</taxon>
        <taxon>Streptophyta</taxon>
        <taxon>Embryophyta</taxon>
        <taxon>Tracheophyta</taxon>
        <taxon>Spermatophyta</taxon>
        <taxon>Magnoliopsida</taxon>
        <taxon>eudicotyledons</taxon>
        <taxon>Gunneridae</taxon>
        <taxon>Pentapetalae</taxon>
        <taxon>asterids</taxon>
        <taxon>campanulids</taxon>
        <taxon>Asterales</taxon>
        <taxon>Asteraceae</taxon>
        <taxon>Asteroideae</taxon>
        <taxon>Heliantheae alliance</taxon>
        <taxon>Tageteae</taxon>
        <taxon>Tagetes</taxon>
    </lineage>
</organism>
<evidence type="ECO:0000313" key="2">
    <source>
        <dbReference type="EMBL" id="KAK1421938.1"/>
    </source>
</evidence>
<dbReference type="EMBL" id="JAUHHV010000006">
    <property type="protein sequence ID" value="KAK1421938.1"/>
    <property type="molecule type" value="Genomic_DNA"/>
</dbReference>
<feature type="compositionally biased region" description="Basic residues" evidence="1">
    <location>
        <begin position="21"/>
        <end position="33"/>
    </location>
</feature>